<sequence>MSGTTATSTPVLPVHNNRVVKWTAQYTTFAPPSGMQKRKTLSGRVQKKSNPRKANGSPQPSPMRRLESELGSSNDSLATITIMFDSLRHAFNAGRPAMERSSTATRLGDMEKELLTAYDDLGLQVRHLDRRMQKLQKEIQRVKEEHQPQRQQSTPQLQQDDYSPVSTFAEDEETTPSLSYCPTPSYQPESPSSLSFSSTSTYPAFYHTVPMAPPMMPPSIATFAHDMPQQLMTPYNCDCLSCASSCAVYPCL</sequence>
<proteinExistence type="predicted"/>
<name>A0A1X2H3A8_SYNRA</name>
<feature type="compositionally biased region" description="Basic residues" evidence="1">
    <location>
        <begin position="36"/>
        <end position="51"/>
    </location>
</feature>
<comment type="caution">
    <text evidence="2">The sequence shown here is derived from an EMBL/GenBank/DDBJ whole genome shotgun (WGS) entry which is preliminary data.</text>
</comment>
<feature type="compositionally biased region" description="Low complexity" evidence="1">
    <location>
        <begin position="184"/>
        <end position="194"/>
    </location>
</feature>
<feature type="compositionally biased region" description="Low complexity" evidence="1">
    <location>
        <begin position="149"/>
        <end position="159"/>
    </location>
</feature>
<dbReference type="InParanoid" id="A0A1X2H3A8"/>
<organism evidence="2 3">
    <name type="scientific">Syncephalastrum racemosum</name>
    <name type="common">Filamentous fungus</name>
    <dbReference type="NCBI Taxonomy" id="13706"/>
    <lineage>
        <taxon>Eukaryota</taxon>
        <taxon>Fungi</taxon>
        <taxon>Fungi incertae sedis</taxon>
        <taxon>Mucoromycota</taxon>
        <taxon>Mucoromycotina</taxon>
        <taxon>Mucoromycetes</taxon>
        <taxon>Mucorales</taxon>
        <taxon>Syncephalastraceae</taxon>
        <taxon>Syncephalastrum</taxon>
    </lineage>
</organism>
<dbReference type="EMBL" id="MCGN01000010">
    <property type="protein sequence ID" value="ORY92206.1"/>
    <property type="molecule type" value="Genomic_DNA"/>
</dbReference>
<dbReference type="Proteomes" id="UP000242180">
    <property type="component" value="Unassembled WGS sequence"/>
</dbReference>
<dbReference type="OrthoDB" id="2286748at2759"/>
<reference evidence="2 3" key="1">
    <citation type="submission" date="2016-07" db="EMBL/GenBank/DDBJ databases">
        <title>Pervasive Adenine N6-methylation of Active Genes in Fungi.</title>
        <authorList>
            <consortium name="DOE Joint Genome Institute"/>
            <person name="Mondo S.J."/>
            <person name="Dannebaum R.O."/>
            <person name="Kuo R.C."/>
            <person name="Labutti K."/>
            <person name="Haridas S."/>
            <person name="Kuo A."/>
            <person name="Salamov A."/>
            <person name="Ahrendt S.R."/>
            <person name="Lipzen A."/>
            <person name="Sullivan W."/>
            <person name="Andreopoulos W.B."/>
            <person name="Clum A."/>
            <person name="Lindquist E."/>
            <person name="Daum C."/>
            <person name="Ramamoorthy G.K."/>
            <person name="Gryganskyi A."/>
            <person name="Culley D."/>
            <person name="Magnuson J.K."/>
            <person name="James T.Y."/>
            <person name="O'Malley M.A."/>
            <person name="Stajich J.E."/>
            <person name="Spatafora J.W."/>
            <person name="Visel A."/>
            <person name="Grigoriev I.V."/>
        </authorList>
    </citation>
    <scope>NUCLEOTIDE SEQUENCE [LARGE SCALE GENOMIC DNA]</scope>
    <source>
        <strain evidence="2 3">NRRL 2496</strain>
    </source>
</reference>
<feature type="region of interest" description="Disordered" evidence="1">
    <location>
        <begin position="141"/>
        <end position="194"/>
    </location>
</feature>
<evidence type="ECO:0000256" key="1">
    <source>
        <dbReference type="SAM" id="MobiDB-lite"/>
    </source>
</evidence>
<keyword evidence="3" id="KW-1185">Reference proteome</keyword>
<accession>A0A1X2H3A8</accession>
<evidence type="ECO:0000313" key="3">
    <source>
        <dbReference type="Proteomes" id="UP000242180"/>
    </source>
</evidence>
<feature type="region of interest" description="Disordered" evidence="1">
    <location>
        <begin position="30"/>
        <end position="70"/>
    </location>
</feature>
<protein>
    <submittedName>
        <fullName evidence="2">Uncharacterized protein</fullName>
    </submittedName>
</protein>
<gene>
    <name evidence="2" type="ORF">BCR43DRAFT_497962</name>
</gene>
<dbReference type="AlphaFoldDB" id="A0A1X2H3A8"/>
<evidence type="ECO:0000313" key="2">
    <source>
        <dbReference type="EMBL" id="ORY92206.1"/>
    </source>
</evidence>